<organism evidence="1 2">
    <name type="scientific">Pseudomonas fitomaticsae</name>
    <dbReference type="NCBI Taxonomy" id="2837969"/>
    <lineage>
        <taxon>Bacteria</taxon>
        <taxon>Pseudomonadati</taxon>
        <taxon>Pseudomonadota</taxon>
        <taxon>Gammaproteobacteria</taxon>
        <taxon>Pseudomonadales</taxon>
        <taxon>Pseudomonadaceae</taxon>
        <taxon>Pseudomonas</taxon>
    </lineage>
</organism>
<name>A0ABY3PWP9_9PSED</name>
<protein>
    <submittedName>
        <fullName evidence="1">Uncharacterized protein</fullName>
    </submittedName>
</protein>
<gene>
    <name evidence="1" type="ORF">KJY40_19385</name>
</gene>
<reference evidence="1 2" key="1">
    <citation type="journal article" date="2022" name="Int. J. Syst. Evol. Microbiol.">
        <title>Pseudomonas fitomaticsae sp. nov., isolated at Marimurtra Botanical Garden in Blanes, Catalonia, Spain.</title>
        <authorList>
            <person name="Atanasov K.E."/>
            <person name="Galbis D.M."/>
            <person name="Cornado D."/>
            <person name="Serpico A."/>
            <person name="Sanchez G."/>
            <person name="Bosch M."/>
            <person name="Ferrer A."/>
            <person name="Altabella T."/>
        </authorList>
    </citation>
    <scope>NUCLEOTIDE SEQUENCE [LARGE SCALE GENOMIC DNA]</scope>
    <source>
        <strain evidence="1 2">FIT81</strain>
    </source>
</reference>
<accession>A0ABY3PWP9</accession>
<dbReference type="Proteomes" id="UP001162907">
    <property type="component" value="Chromosome"/>
</dbReference>
<evidence type="ECO:0000313" key="1">
    <source>
        <dbReference type="EMBL" id="UFP98208.1"/>
    </source>
</evidence>
<dbReference type="RefSeq" id="WP_230731873.1">
    <property type="nucleotide sequence ID" value="NZ_CP075567.1"/>
</dbReference>
<sequence length="81" mass="9141">MNCFPKQRTGSEFTPAKETLELAVCVQNLNDKGEWTSRTRVIHIDPRGEGHFAVIAPQLVKEKPPVLLVETQFLEQADHAE</sequence>
<keyword evidence="2" id="KW-1185">Reference proteome</keyword>
<proteinExistence type="predicted"/>
<evidence type="ECO:0000313" key="2">
    <source>
        <dbReference type="Proteomes" id="UP001162907"/>
    </source>
</evidence>
<dbReference type="EMBL" id="CP075567">
    <property type="protein sequence ID" value="UFP98208.1"/>
    <property type="molecule type" value="Genomic_DNA"/>
</dbReference>